<dbReference type="InterPro" id="IPR038731">
    <property type="entry name" value="RgtA/B/C-like"/>
</dbReference>
<keyword evidence="6 8" id="KW-1133">Transmembrane helix</keyword>
<dbReference type="EMBL" id="PFEE01000061">
    <property type="protein sequence ID" value="PJE63530.1"/>
    <property type="molecule type" value="Genomic_DNA"/>
</dbReference>
<name>A0A2M8KUH0_9BACT</name>
<dbReference type="PANTHER" id="PTHR33908">
    <property type="entry name" value="MANNOSYLTRANSFERASE YKCB-RELATED"/>
    <property type="match status" value="1"/>
</dbReference>
<feature type="transmembrane region" description="Helical" evidence="8">
    <location>
        <begin position="253"/>
        <end position="272"/>
    </location>
</feature>
<comment type="caution">
    <text evidence="10">The sequence shown here is derived from an EMBL/GenBank/DDBJ whole genome shotgun (WGS) entry which is preliminary data.</text>
</comment>
<proteinExistence type="predicted"/>
<feature type="transmembrane region" description="Helical" evidence="8">
    <location>
        <begin position="153"/>
        <end position="180"/>
    </location>
</feature>
<feature type="transmembrane region" description="Helical" evidence="8">
    <location>
        <begin position="130"/>
        <end position="146"/>
    </location>
</feature>
<dbReference type="Pfam" id="PF13231">
    <property type="entry name" value="PMT_2"/>
    <property type="match status" value="1"/>
</dbReference>
<protein>
    <recommendedName>
        <fullName evidence="9">Glycosyltransferase RgtA/B/C/D-like domain-containing protein</fullName>
    </recommendedName>
</protein>
<sequence>MRLRVSKSKMAWFMFIGAFCLYLIHSNQSIWLDEGVTARVMRDYGFFDIITKFSPLDFHPPLYYVFMKVWTTAAGHSEIALRLPSMLFALLAGGVVYCIAKELKLKHALSAASLFLLQPLIVYYAQEARMYLMAVFLLSVMYYCSLKKNYVGIGIAAALSVMTFYGSIFAIAALLCWHLWKQEYRSVMALSMGTGVALILLFPLLSVQLQNAQTQLGDVGLWRSVLGTVTIKNLLLIPLKFAVGRISFAPKPLYWFLSGIWVLILGVLVYLAARKNRELFFLVIAPIVLGALASFITPLLSYFRFLYIAVPLSLLLAYSSKRAYIVLGFGIWSLTYLLFPLFHREDWKSLSTALSPIETVYGVPSSLDPLRYYQDSVRIQDIRTTRSTSMVVIPYTFPLYGITPEHFGYTITKIKQYRGVSIEYWRKKVENK</sequence>
<evidence type="ECO:0000256" key="1">
    <source>
        <dbReference type="ARBA" id="ARBA00004651"/>
    </source>
</evidence>
<keyword evidence="4" id="KW-0808">Transferase</keyword>
<gene>
    <name evidence="10" type="ORF">COU89_02885</name>
</gene>
<feature type="transmembrane region" description="Helical" evidence="8">
    <location>
        <begin position="186"/>
        <end position="209"/>
    </location>
</feature>
<dbReference type="InterPro" id="IPR050297">
    <property type="entry name" value="LipidA_mod_glycosyltrf_83"/>
</dbReference>
<feature type="transmembrane region" description="Helical" evidence="8">
    <location>
        <begin position="323"/>
        <end position="342"/>
    </location>
</feature>
<feature type="domain" description="Glycosyltransferase RgtA/B/C/D-like" evidence="9">
    <location>
        <begin position="59"/>
        <end position="204"/>
    </location>
</feature>
<accession>A0A2M8KUH0</accession>
<evidence type="ECO:0000256" key="2">
    <source>
        <dbReference type="ARBA" id="ARBA00022475"/>
    </source>
</evidence>
<evidence type="ECO:0000256" key="3">
    <source>
        <dbReference type="ARBA" id="ARBA00022676"/>
    </source>
</evidence>
<dbReference type="PANTHER" id="PTHR33908:SF11">
    <property type="entry name" value="MEMBRANE PROTEIN"/>
    <property type="match status" value="1"/>
</dbReference>
<evidence type="ECO:0000313" key="11">
    <source>
        <dbReference type="Proteomes" id="UP000231569"/>
    </source>
</evidence>
<dbReference type="GO" id="GO:0009103">
    <property type="term" value="P:lipopolysaccharide biosynthetic process"/>
    <property type="evidence" value="ECO:0007669"/>
    <property type="project" value="UniProtKB-ARBA"/>
</dbReference>
<feature type="transmembrane region" description="Helical" evidence="8">
    <location>
        <begin position="221"/>
        <end position="241"/>
    </location>
</feature>
<keyword evidence="5 8" id="KW-0812">Transmembrane</keyword>
<feature type="transmembrane region" description="Helical" evidence="8">
    <location>
        <begin position="79"/>
        <end position="100"/>
    </location>
</feature>
<evidence type="ECO:0000256" key="4">
    <source>
        <dbReference type="ARBA" id="ARBA00022679"/>
    </source>
</evidence>
<feature type="transmembrane region" description="Helical" evidence="8">
    <location>
        <begin position="279"/>
        <end position="303"/>
    </location>
</feature>
<evidence type="ECO:0000259" key="9">
    <source>
        <dbReference type="Pfam" id="PF13231"/>
    </source>
</evidence>
<reference evidence="11" key="1">
    <citation type="submission" date="2017-09" db="EMBL/GenBank/DDBJ databases">
        <title>Depth-based differentiation of microbial function through sediment-hosted aquifers and enrichment of novel symbionts in the deep terrestrial subsurface.</title>
        <authorList>
            <person name="Probst A.J."/>
            <person name="Ladd B."/>
            <person name="Jarett J.K."/>
            <person name="Geller-Mcgrath D.E."/>
            <person name="Sieber C.M.K."/>
            <person name="Emerson J.B."/>
            <person name="Anantharaman K."/>
            <person name="Thomas B.C."/>
            <person name="Malmstrom R."/>
            <person name="Stieglmeier M."/>
            <person name="Klingl A."/>
            <person name="Woyke T."/>
            <person name="Ryan C.M."/>
            <person name="Banfield J.F."/>
        </authorList>
    </citation>
    <scope>NUCLEOTIDE SEQUENCE [LARGE SCALE GENOMIC DNA]</scope>
</reference>
<dbReference type="GO" id="GO:0005886">
    <property type="term" value="C:plasma membrane"/>
    <property type="evidence" value="ECO:0007669"/>
    <property type="project" value="UniProtKB-SubCell"/>
</dbReference>
<dbReference type="GO" id="GO:0016763">
    <property type="term" value="F:pentosyltransferase activity"/>
    <property type="evidence" value="ECO:0007669"/>
    <property type="project" value="TreeGrafter"/>
</dbReference>
<evidence type="ECO:0000256" key="8">
    <source>
        <dbReference type="SAM" id="Phobius"/>
    </source>
</evidence>
<comment type="subcellular location">
    <subcellularLocation>
        <location evidence="1">Cell membrane</location>
        <topology evidence="1">Multi-pass membrane protein</topology>
    </subcellularLocation>
</comment>
<evidence type="ECO:0000256" key="6">
    <source>
        <dbReference type="ARBA" id="ARBA00022989"/>
    </source>
</evidence>
<dbReference type="Proteomes" id="UP000231569">
    <property type="component" value="Unassembled WGS sequence"/>
</dbReference>
<keyword evidence="7 8" id="KW-0472">Membrane</keyword>
<evidence type="ECO:0000256" key="7">
    <source>
        <dbReference type="ARBA" id="ARBA00023136"/>
    </source>
</evidence>
<keyword evidence="2" id="KW-1003">Cell membrane</keyword>
<dbReference type="AlphaFoldDB" id="A0A2M8KUH0"/>
<evidence type="ECO:0000313" key="10">
    <source>
        <dbReference type="EMBL" id="PJE63530.1"/>
    </source>
</evidence>
<evidence type="ECO:0000256" key="5">
    <source>
        <dbReference type="ARBA" id="ARBA00022692"/>
    </source>
</evidence>
<keyword evidence="3" id="KW-0328">Glycosyltransferase</keyword>
<organism evidence="10 11">
    <name type="scientific">Candidatus Roizmanbacteria bacterium CG10_big_fil_rev_8_21_14_0_10_45_7</name>
    <dbReference type="NCBI Taxonomy" id="1974854"/>
    <lineage>
        <taxon>Bacteria</taxon>
        <taxon>Candidatus Roizmaniibacteriota</taxon>
    </lineage>
</organism>